<evidence type="ECO:0000259" key="3">
    <source>
        <dbReference type="Pfam" id="PF18962"/>
    </source>
</evidence>
<organism evidence="4 5">
    <name type="scientific">Flavivirga amylovorans</name>
    <dbReference type="NCBI Taxonomy" id="870486"/>
    <lineage>
        <taxon>Bacteria</taxon>
        <taxon>Pseudomonadati</taxon>
        <taxon>Bacteroidota</taxon>
        <taxon>Flavobacteriia</taxon>
        <taxon>Flavobacteriales</taxon>
        <taxon>Flavobacteriaceae</taxon>
        <taxon>Flavivirga</taxon>
    </lineage>
</organism>
<feature type="signal peptide" evidence="2">
    <location>
        <begin position="1"/>
        <end position="21"/>
    </location>
</feature>
<dbReference type="InterPro" id="IPR039513">
    <property type="entry name" value="PL-6"/>
</dbReference>
<dbReference type="InterPro" id="IPR011050">
    <property type="entry name" value="Pectin_lyase_fold/virulence"/>
</dbReference>
<accession>A0ABT8X223</accession>
<feature type="chain" id="PRO_5047335416" evidence="2">
    <location>
        <begin position="22"/>
        <end position="583"/>
    </location>
</feature>
<evidence type="ECO:0000256" key="2">
    <source>
        <dbReference type="SAM" id="SignalP"/>
    </source>
</evidence>
<evidence type="ECO:0000313" key="5">
    <source>
        <dbReference type="Proteomes" id="UP001176891"/>
    </source>
</evidence>
<dbReference type="Pfam" id="PF18962">
    <property type="entry name" value="Por_Secre_tail"/>
    <property type="match status" value="1"/>
</dbReference>
<keyword evidence="1 2" id="KW-0732">Signal</keyword>
<feature type="domain" description="Secretion system C-terminal sorting" evidence="3">
    <location>
        <begin position="508"/>
        <end position="580"/>
    </location>
</feature>
<dbReference type="Gene3D" id="2.160.20.10">
    <property type="entry name" value="Single-stranded right-handed beta-helix, Pectin lyase-like"/>
    <property type="match status" value="1"/>
</dbReference>
<dbReference type="Pfam" id="PF14592">
    <property type="entry name" value="Chondroitinas_B"/>
    <property type="match status" value="1"/>
</dbReference>
<evidence type="ECO:0000313" key="4">
    <source>
        <dbReference type="EMBL" id="MDO5987758.1"/>
    </source>
</evidence>
<dbReference type="NCBIfam" id="TIGR04183">
    <property type="entry name" value="Por_Secre_tail"/>
    <property type="match status" value="1"/>
</dbReference>
<protein>
    <submittedName>
        <fullName evidence="4">Chondroitinase-B domain-containing protein</fullName>
    </submittedName>
</protein>
<sequence length="583" mass="63420">MKKKIQYIALMLCLFHLNTFATDFNVGSQAEFDTAHTNAVAGDVIIWNEGTFTDIVMTITKNDLTIRSIISGKTIFNGNSKIDLQGSNNIIEGIQFIGADISGTPVDIITISGGDNNVLQQINIKDCRSKKYLIIKSTSRFNVVSYCNFENRINTPNQNIVQIEAHKNYPGYNKIEYCSFKNFRGSSNGGDAGVEPIRIGTSKQQTRNSRTIVEYCYFTQCNGDGEIISNKSAENIFRYNTFEDNPYAELVLRHGDKGVVYGNFFINGYGGVRVTEGAGHEVFNNYFEGLTDRSIIIVNRSLIVNNGIELGTGVKDVVIAHNTIVNSAPIILEFISTSATDPEKNEPVNITLANNIFDNPTGGSGGFFIDPTGTETWIGNIVNGGLGDVASNSGITEVDPLLSVNVDGYSELSSSSIPALNAAQSGYTPLLNIPDDSGNNMIDSNIDFDIVLNNRPVTVTSRDIGAFEYSAGAKTIKLFVTAANTGPSYLQTLSTTTIDAINTSKLKLFPNPANTTLNLGVSKKHNILSAKVYDSTGHLVLEVGDFKMIHQAKTIDVARLTPGIYFVEIATNTKKVFGKFVKN</sequence>
<dbReference type="Proteomes" id="UP001176891">
    <property type="component" value="Unassembled WGS sequence"/>
</dbReference>
<evidence type="ECO:0000256" key="1">
    <source>
        <dbReference type="ARBA" id="ARBA00022729"/>
    </source>
</evidence>
<keyword evidence="5" id="KW-1185">Reference proteome</keyword>
<proteinExistence type="predicted"/>
<dbReference type="SUPFAM" id="SSF51126">
    <property type="entry name" value="Pectin lyase-like"/>
    <property type="match status" value="1"/>
</dbReference>
<dbReference type="EMBL" id="JAUOEM010000003">
    <property type="protein sequence ID" value="MDO5987758.1"/>
    <property type="molecule type" value="Genomic_DNA"/>
</dbReference>
<comment type="caution">
    <text evidence="4">The sequence shown here is derived from an EMBL/GenBank/DDBJ whole genome shotgun (WGS) entry which is preliminary data.</text>
</comment>
<name>A0ABT8X223_9FLAO</name>
<gene>
    <name evidence="4" type="ORF">Q4Q39_10140</name>
</gene>
<dbReference type="InterPro" id="IPR012334">
    <property type="entry name" value="Pectin_lyas_fold"/>
</dbReference>
<dbReference type="InterPro" id="IPR026444">
    <property type="entry name" value="Secre_tail"/>
</dbReference>
<dbReference type="CDD" id="cd14251">
    <property type="entry name" value="PL-6"/>
    <property type="match status" value="1"/>
</dbReference>
<dbReference type="RefSeq" id="WP_303282329.1">
    <property type="nucleotide sequence ID" value="NZ_BAABCZ010000011.1"/>
</dbReference>
<reference evidence="4" key="1">
    <citation type="submission" date="2023-07" db="EMBL/GenBank/DDBJ databases">
        <title>Two novel species in the genus Flavivirga.</title>
        <authorList>
            <person name="Kwon K."/>
        </authorList>
    </citation>
    <scope>NUCLEOTIDE SEQUENCE</scope>
    <source>
        <strain evidence="4">KACC 14157</strain>
    </source>
</reference>